<gene>
    <name evidence="1" type="ORF">EVEC_LOCUS12608</name>
</gene>
<organism evidence="3">
    <name type="scientific">Enterobius vermicularis</name>
    <name type="common">Human pinworm</name>
    <dbReference type="NCBI Taxonomy" id="51028"/>
    <lineage>
        <taxon>Eukaryota</taxon>
        <taxon>Metazoa</taxon>
        <taxon>Ecdysozoa</taxon>
        <taxon>Nematoda</taxon>
        <taxon>Chromadorea</taxon>
        <taxon>Rhabditida</taxon>
        <taxon>Spirurina</taxon>
        <taxon>Oxyuridomorpha</taxon>
        <taxon>Oxyuroidea</taxon>
        <taxon>Oxyuridae</taxon>
        <taxon>Enterobius</taxon>
    </lineage>
</organism>
<sequence length="73" mass="8321">MLSDGQLKKPLRLTDRRYGIWYCGDHQKGVTGGIRSCKHCCCALWGEQAVQRFRQLVELLCHQCIKPVCGQLS</sequence>
<accession>A0A0N4VR12</accession>
<keyword evidence="2" id="KW-1185">Reference proteome</keyword>
<proteinExistence type="predicted"/>
<evidence type="ECO:0000313" key="2">
    <source>
        <dbReference type="Proteomes" id="UP000274131"/>
    </source>
</evidence>
<dbReference type="WBParaSite" id="EVEC_0001347101-mRNA-1">
    <property type="protein sequence ID" value="EVEC_0001347101-mRNA-1"/>
    <property type="gene ID" value="EVEC_0001347101"/>
</dbReference>
<evidence type="ECO:0000313" key="3">
    <source>
        <dbReference type="WBParaSite" id="EVEC_0001347101-mRNA-1"/>
    </source>
</evidence>
<protein>
    <submittedName>
        <fullName evidence="3">Transposase</fullName>
    </submittedName>
</protein>
<reference evidence="1 2" key="2">
    <citation type="submission" date="2018-10" db="EMBL/GenBank/DDBJ databases">
        <authorList>
            <consortium name="Pathogen Informatics"/>
        </authorList>
    </citation>
    <scope>NUCLEOTIDE SEQUENCE [LARGE SCALE GENOMIC DNA]</scope>
</reference>
<name>A0A0N4VR12_ENTVE</name>
<dbReference type="AlphaFoldDB" id="A0A0N4VR12"/>
<dbReference type="EMBL" id="UXUI01015421">
    <property type="protein sequence ID" value="VDD97857.1"/>
    <property type="molecule type" value="Genomic_DNA"/>
</dbReference>
<dbReference type="Proteomes" id="UP000274131">
    <property type="component" value="Unassembled WGS sequence"/>
</dbReference>
<reference evidence="3" key="1">
    <citation type="submission" date="2017-02" db="UniProtKB">
        <authorList>
            <consortium name="WormBaseParasite"/>
        </authorList>
    </citation>
    <scope>IDENTIFICATION</scope>
</reference>
<evidence type="ECO:0000313" key="1">
    <source>
        <dbReference type="EMBL" id="VDD97857.1"/>
    </source>
</evidence>